<accession>W2SMN2</accession>
<proteinExistence type="predicted"/>
<dbReference type="STRING" id="51031.W2SMN2"/>
<evidence type="ECO:0000313" key="1">
    <source>
        <dbReference type="EMBL" id="ETN70954.1"/>
    </source>
</evidence>
<evidence type="ECO:0000313" key="2">
    <source>
        <dbReference type="Proteomes" id="UP000053676"/>
    </source>
</evidence>
<organism evidence="1 2">
    <name type="scientific">Necator americanus</name>
    <name type="common">Human hookworm</name>
    <dbReference type="NCBI Taxonomy" id="51031"/>
    <lineage>
        <taxon>Eukaryota</taxon>
        <taxon>Metazoa</taxon>
        <taxon>Ecdysozoa</taxon>
        <taxon>Nematoda</taxon>
        <taxon>Chromadorea</taxon>
        <taxon>Rhabditida</taxon>
        <taxon>Rhabditina</taxon>
        <taxon>Rhabditomorpha</taxon>
        <taxon>Strongyloidea</taxon>
        <taxon>Ancylostomatidae</taxon>
        <taxon>Bunostominae</taxon>
        <taxon>Necator</taxon>
    </lineage>
</organism>
<keyword evidence="2" id="KW-1185">Reference proteome</keyword>
<name>W2SMN2_NECAM</name>
<dbReference type="AlphaFoldDB" id="W2SMN2"/>
<protein>
    <submittedName>
        <fullName evidence="1">Uncharacterized protein</fullName>
    </submittedName>
</protein>
<dbReference type="OrthoDB" id="18193at2759"/>
<gene>
    <name evidence="1" type="ORF">NECAME_14441</name>
</gene>
<dbReference type="KEGG" id="nai:NECAME_14441"/>
<dbReference type="EMBL" id="KI668868">
    <property type="protein sequence ID" value="ETN70954.1"/>
    <property type="molecule type" value="Genomic_DNA"/>
</dbReference>
<reference evidence="2" key="1">
    <citation type="journal article" date="2014" name="Nat. Genet.">
        <title>Genome of the human hookworm Necator americanus.</title>
        <authorList>
            <person name="Tang Y.T."/>
            <person name="Gao X."/>
            <person name="Rosa B.A."/>
            <person name="Abubucker S."/>
            <person name="Hallsworth-Pepin K."/>
            <person name="Martin J."/>
            <person name="Tyagi R."/>
            <person name="Heizer E."/>
            <person name="Zhang X."/>
            <person name="Bhonagiri-Palsikar V."/>
            <person name="Minx P."/>
            <person name="Warren W.C."/>
            <person name="Wang Q."/>
            <person name="Zhan B."/>
            <person name="Hotez P.J."/>
            <person name="Sternberg P.W."/>
            <person name="Dougall A."/>
            <person name="Gaze S.T."/>
            <person name="Mulvenna J."/>
            <person name="Sotillo J."/>
            <person name="Ranganathan S."/>
            <person name="Rabelo E.M."/>
            <person name="Wilson R.K."/>
            <person name="Felgner P.L."/>
            <person name="Bethony J."/>
            <person name="Hawdon J.M."/>
            <person name="Gasser R.B."/>
            <person name="Loukas A."/>
            <person name="Mitreva M."/>
        </authorList>
    </citation>
    <scope>NUCLEOTIDE SEQUENCE [LARGE SCALE GENOMIC DNA]</scope>
</reference>
<dbReference type="Proteomes" id="UP000053676">
    <property type="component" value="Unassembled WGS sequence"/>
</dbReference>
<sequence length="219" mass="24242">MSRCFSKTIDLRFTQKGRRCGVDVLIPADRNELKMKAQRNNRIILTSGKAYDELKRLFGDRVLGIPNASALGPIDQLKFVFTRNKISFAGANIVKHDHLEEGVDIAVRKECNGTYFVKAPGPVIQALFENNVICKNGFHDEPFNSAGWTQKLNSLDWLNFSGIGCCLLSPAEGHMVVQCYGGIVNITANIVKHDHLEEGVDIAVRKTSMPDNVVGTEPI</sequence>